<accession>A0A431TYY9</accession>
<feature type="signal peptide" evidence="2">
    <location>
        <begin position="1"/>
        <end position="33"/>
    </location>
</feature>
<proteinExistence type="predicted"/>
<dbReference type="SUPFAM" id="SSF103088">
    <property type="entry name" value="OmpA-like"/>
    <property type="match status" value="1"/>
</dbReference>
<dbReference type="InterPro" id="IPR050330">
    <property type="entry name" value="Bact_OuterMem_StrucFunc"/>
</dbReference>
<evidence type="ECO:0000313" key="5">
    <source>
        <dbReference type="Proteomes" id="UP000282184"/>
    </source>
</evidence>
<organism evidence="4 5">
    <name type="scientific">Hymenobacter gummosus</name>
    <dbReference type="NCBI Taxonomy" id="1776032"/>
    <lineage>
        <taxon>Bacteria</taxon>
        <taxon>Pseudomonadati</taxon>
        <taxon>Bacteroidota</taxon>
        <taxon>Cytophagia</taxon>
        <taxon>Cytophagales</taxon>
        <taxon>Hymenobacteraceae</taxon>
        <taxon>Hymenobacter</taxon>
    </lineage>
</organism>
<sequence>MKPWLYFSPTAGRRFGRVALTAVLVLLAALAGAQTPEPADLALDETFADNRRGWAVGDFGTWSATLTPGELTLTARDNAGYWNWLGVAVNFEQDFTIEAEMQTSTAGGLVWGGRSWRNSRLFGPLVDGCAVTSWRDGQFYWSANNPVRTAAIQPAGGWNSFRMERRGPQLRYLLNGQLVYQEAYTGVRGNRIGFQIGNGGTLRVRRLRVWHRSHLRLAPAAAARLAREEQTALNDPQQSESMPIVTPDGRAIYFSRGNVATQLPNVIHRARRRADGRDWETPVDVGPPLNNNSFNAVMGITPDGQTLLLTGHYLPDGRPAATGGCSLSHRRPDGSWSVPEPIIIPGLPARASHYYYSLAASGQTLVVATGNQDDPEDPLDLYFSHRDPGTGRWSALQGLGPDVNTLGYENSPFLAADGKTLYFNSDGHGGYGHLDLFVTQRLDDTWQRWSPPLNLGPTFNSVHEDCCLSVPAAGDYAYWVTGNPPHQGGDVFRARLVPETRPQPTLLVRGQVRDARSGRPVAAAVVYETLPAGTFAGRAQADTAGRFEIVLPAAAQYGFRAEAAGYVAASDYLDLTALTTPQETTQDLLLLPVAAPVAALPSRAAGGTRAPGTLPEQLSAVAVPAEEKITLNNVFFVRGKAILLPGSFPELRRLAQTLQEHPELAIRLDGHTDNVGTAAELQTLSEQRVVAVKNFLVRQGVQATRLDTRGYGGTRPVAPNDTETHKARNRRVEFVIVRR</sequence>
<dbReference type="CDD" id="cd07185">
    <property type="entry name" value="OmpA_C-like"/>
    <property type="match status" value="1"/>
</dbReference>
<gene>
    <name evidence="4" type="ORF">EJV47_19550</name>
</gene>
<dbReference type="InterPro" id="IPR006665">
    <property type="entry name" value="OmpA-like"/>
</dbReference>
<dbReference type="InterPro" id="IPR015889">
    <property type="entry name" value="Intradiol_dOase_core"/>
</dbReference>
<evidence type="ECO:0000256" key="1">
    <source>
        <dbReference type="PROSITE-ProRule" id="PRU00473"/>
    </source>
</evidence>
<evidence type="ECO:0000259" key="3">
    <source>
        <dbReference type="PROSITE" id="PS51123"/>
    </source>
</evidence>
<dbReference type="Pfam" id="PF07676">
    <property type="entry name" value="PD40"/>
    <property type="match status" value="2"/>
</dbReference>
<evidence type="ECO:0000313" key="4">
    <source>
        <dbReference type="EMBL" id="RTQ47094.1"/>
    </source>
</evidence>
<dbReference type="Proteomes" id="UP000282184">
    <property type="component" value="Unassembled WGS sequence"/>
</dbReference>
<feature type="chain" id="PRO_5019445656" description="OmpA-like domain-containing protein" evidence="2">
    <location>
        <begin position="34"/>
        <end position="739"/>
    </location>
</feature>
<dbReference type="EMBL" id="RXOF01000013">
    <property type="protein sequence ID" value="RTQ47094.1"/>
    <property type="molecule type" value="Genomic_DNA"/>
</dbReference>
<dbReference type="Pfam" id="PF00691">
    <property type="entry name" value="OmpA"/>
    <property type="match status" value="1"/>
</dbReference>
<dbReference type="InterPro" id="IPR036737">
    <property type="entry name" value="OmpA-like_sf"/>
</dbReference>
<dbReference type="SUPFAM" id="SSF49482">
    <property type="entry name" value="Aromatic compound dioxygenase"/>
    <property type="match status" value="1"/>
</dbReference>
<dbReference type="OrthoDB" id="1488841at2"/>
<dbReference type="RefSeq" id="WP_126694881.1">
    <property type="nucleotide sequence ID" value="NZ_RXOF01000013.1"/>
</dbReference>
<dbReference type="SUPFAM" id="SSF82171">
    <property type="entry name" value="DPP6 N-terminal domain-like"/>
    <property type="match status" value="1"/>
</dbReference>
<dbReference type="GO" id="GO:0016020">
    <property type="term" value="C:membrane"/>
    <property type="evidence" value="ECO:0007669"/>
    <property type="project" value="UniProtKB-UniRule"/>
</dbReference>
<dbReference type="Pfam" id="PF13620">
    <property type="entry name" value="CarboxypepD_reg"/>
    <property type="match status" value="1"/>
</dbReference>
<feature type="domain" description="OmpA-like" evidence="3">
    <location>
        <begin position="623"/>
        <end position="739"/>
    </location>
</feature>
<protein>
    <recommendedName>
        <fullName evidence="3">OmpA-like domain-containing protein</fullName>
    </recommendedName>
</protein>
<dbReference type="AlphaFoldDB" id="A0A431TYY9"/>
<dbReference type="PROSITE" id="PS51123">
    <property type="entry name" value="OMPA_2"/>
    <property type="match status" value="1"/>
</dbReference>
<evidence type="ECO:0000256" key="2">
    <source>
        <dbReference type="SAM" id="SignalP"/>
    </source>
</evidence>
<dbReference type="PANTHER" id="PTHR30329">
    <property type="entry name" value="STATOR ELEMENT OF FLAGELLAR MOTOR COMPLEX"/>
    <property type="match status" value="1"/>
</dbReference>
<comment type="caution">
    <text evidence="4">The sequence shown here is derived from an EMBL/GenBank/DDBJ whole genome shotgun (WGS) entry which is preliminary data.</text>
</comment>
<dbReference type="GO" id="GO:0005506">
    <property type="term" value="F:iron ion binding"/>
    <property type="evidence" value="ECO:0007669"/>
    <property type="project" value="InterPro"/>
</dbReference>
<dbReference type="InterPro" id="IPR011659">
    <property type="entry name" value="WD40"/>
</dbReference>
<keyword evidence="1" id="KW-0472">Membrane</keyword>
<dbReference type="Gene3D" id="2.60.120.560">
    <property type="entry name" value="Exo-inulinase, domain 1"/>
    <property type="match status" value="1"/>
</dbReference>
<dbReference type="GO" id="GO:0016702">
    <property type="term" value="F:oxidoreductase activity, acting on single donors with incorporation of molecular oxygen, incorporation of two atoms of oxygen"/>
    <property type="evidence" value="ECO:0007669"/>
    <property type="project" value="InterPro"/>
</dbReference>
<keyword evidence="5" id="KW-1185">Reference proteome</keyword>
<keyword evidence="2" id="KW-0732">Signal</keyword>
<name>A0A431TYY9_9BACT</name>
<dbReference type="Gene3D" id="3.30.1330.60">
    <property type="entry name" value="OmpA-like domain"/>
    <property type="match status" value="1"/>
</dbReference>
<reference evidence="4 5" key="1">
    <citation type="submission" date="2018-12" db="EMBL/GenBank/DDBJ databases">
        <title>Hymenobacter gummosus sp. nov., isolated from a spring.</title>
        <authorList>
            <person name="Nie L."/>
        </authorList>
    </citation>
    <scope>NUCLEOTIDE SEQUENCE [LARGE SCALE GENOMIC DNA]</scope>
    <source>
        <strain evidence="4 5">KCTC 52166</strain>
    </source>
</reference>
<dbReference type="PANTHER" id="PTHR30329:SF21">
    <property type="entry name" value="LIPOPROTEIN YIAD-RELATED"/>
    <property type="match status" value="1"/>
</dbReference>
<dbReference type="Gene3D" id="2.60.40.1120">
    <property type="entry name" value="Carboxypeptidase-like, regulatory domain"/>
    <property type="match status" value="1"/>
</dbReference>